<dbReference type="Pfam" id="PF16740">
    <property type="entry name" value="SKA2"/>
    <property type="match status" value="1"/>
</dbReference>
<dbReference type="GO" id="GO:0008017">
    <property type="term" value="F:microtubule binding"/>
    <property type="evidence" value="ECO:0007669"/>
    <property type="project" value="InterPro"/>
</dbReference>
<dbReference type="InterPro" id="IPR041591">
    <property type="entry name" value="OCRE"/>
</dbReference>
<dbReference type="GO" id="GO:0007059">
    <property type="term" value="P:chromosome segregation"/>
    <property type="evidence" value="ECO:0007669"/>
    <property type="project" value="InterPro"/>
</dbReference>
<evidence type="ECO:0000313" key="18">
    <source>
        <dbReference type="Proteomes" id="UP001085076"/>
    </source>
</evidence>
<keyword evidence="5" id="KW-0963">Cytoplasm</keyword>
<evidence type="ECO:0000256" key="11">
    <source>
        <dbReference type="ARBA" id="ARBA00023306"/>
    </source>
</evidence>
<evidence type="ECO:0000259" key="15">
    <source>
        <dbReference type="Pfam" id="PF16740"/>
    </source>
</evidence>
<comment type="caution">
    <text evidence="17">The sequence shown here is derived from an EMBL/GenBank/DDBJ whole genome shotgun (WGS) entry which is preliminary data.</text>
</comment>
<evidence type="ECO:0000256" key="7">
    <source>
        <dbReference type="ARBA" id="ARBA00022701"/>
    </source>
</evidence>
<feature type="domain" description="Ska2 N-terminal" evidence="15">
    <location>
        <begin position="13"/>
        <end position="121"/>
    </location>
</feature>
<keyword evidence="9" id="KW-0995">Kinetochore</keyword>
<feature type="region of interest" description="Disordered" evidence="14">
    <location>
        <begin position="201"/>
        <end position="229"/>
    </location>
</feature>
<name>A0A9D5HPX7_9LILI</name>
<accession>A0A9D5HPX7</accession>
<evidence type="ECO:0000256" key="12">
    <source>
        <dbReference type="ARBA" id="ARBA00023328"/>
    </source>
</evidence>
<reference evidence="17" key="1">
    <citation type="submission" date="2021-03" db="EMBL/GenBank/DDBJ databases">
        <authorList>
            <person name="Li Z."/>
            <person name="Yang C."/>
        </authorList>
    </citation>
    <scope>NUCLEOTIDE SEQUENCE</scope>
    <source>
        <strain evidence="17">Dzin_1.0</strain>
        <tissue evidence="17">Leaf</tissue>
    </source>
</reference>
<evidence type="ECO:0000256" key="9">
    <source>
        <dbReference type="ARBA" id="ARBA00022838"/>
    </source>
</evidence>
<evidence type="ECO:0000256" key="3">
    <source>
        <dbReference type="ARBA" id="ARBA00010684"/>
    </source>
</evidence>
<keyword evidence="11" id="KW-0131">Cell cycle</keyword>
<dbReference type="AlphaFoldDB" id="A0A9D5HPX7"/>
<keyword evidence="4" id="KW-0158">Chromosome</keyword>
<dbReference type="GO" id="GO:0051301">
    <property type="term" value="P:cell division"/>
    <property type="evidence" value="ECO:0007669"/>
    <property type="project" value="UniProtKB-KW"/>
</dbReference>
<keyword evidence="6" id="KW-0132">Cell division</keyword>
<feature type="domain" description="OCRE" evidence="16">
    <location>
        <begin position="232"/>
        <end position="254"/>
    </location>
</feature>
<keyword evidence="12" id="KW-0137">Centromere</keyword>
<evidence type="ECO:0000256" key="5">
    <source>
        <dbReference type="ARBA" id="ARBA00022490"/>
    </source>
</evidence>
<dbReference type="GO" id="GO:0000940">
    <property type="term" value="C:outer kinetochore"/>
    <property type="evidence" value="ECO:0007669"/>
    <property type="project" value="InterPro"/>
</dbReference>
<dbReference type="GO" id="GO:0005876">
    <property type="term" value="C:spindle microtubule"/>
    <property type="evidence" value="ECO:0007669"/>
    <property type="project" value="InterPro"/>
</dbReference>
<evidence type="ECO:0000256" key="13">
    <source>
        <dbReference type="ARBA" id="ARBA00029651"/>
    </source>
</evidence>
<dbReference type="InterPro" id="IPR042091">
    <property type="entry name" value="Ska2_N"/>
</dbReference>
<evidence type="ECO:0000313" key="17">
    <source>
        <dbReference type="EMBL" id="KAJ0984915.1"/>
    </source>
</evidence>
<keyword evidence="10" id="KW-0206">Cytoskeleton</keyword>
<comment type="similarity">
    <text evidence="3">Belongs to the SKA2 family.</text>
</comment>
<comment type="subcellular location">
    <subcellularLocation>
        <location evidence="2">Chromosome</location>
        <location evidence="2">Centromere</location>
        <location evidence="2">Kinetochore</location>
    </subcellularLocation>
    <subcellularLocation>
        <location evidence="1">Cytoplasm</location>
        <location evidence="1">Cytoskeleton</location>
        <location evidence="1">Spindle</location>
    </subcellularLocation>
</comment>
<dbReference type="InterPro" id="IPR026762">
    <property type="entry name" value="Ska2"/>
</dbReference>
<gene>
    <name evidence="17" type="ORF">J5N97_003271</name>
</gene>
<dbReference type="PANTHER" id="PTHR32017">
    <property type="entry name" value="SPINDLE AND KINETOCHORE-ASSOCIATED PROTEIN 2"/>
    <property type="match status" value="1"/>
</dbReference>
<evidence type="ECO:0000256" key="2">
    <source>
        <dbReference type="ARBA" id="ARBA00004629"/>
    </source>
</evidence>
<sequence length="270" mass="30114">MSERRRGQQQEQHPAVGDVMRLLSKSNHELLIVQRHLESEFQRSYPDEVNPCKIVSRIKKIQEDMLSLGELCRELLAEKQDLIDKARANLVGQRSSLQQLLASSGLPLMSNSDDEAYTNLNQVIDEWTLQVRAKTGEDATKALEATNGTMLEKNEQTLRVAYAKSIHGPTAGAPQSSSLAAAAIVAATFAQQYDVIGWAPKEYNPDEKQSTGRLEKNRNDEAQKDGATPHYGFVWDEKSGYYYDAASGFYYDGNPVQTSLSLPPTLSLEY</sequence>
<dbReference type="Pfam" id="PF17780">
    <property type="entry name" value="OCRE"/>
    <property type="match status" value="1"/>
</dbReference>
<dbReference type="Proteomes" id="UP001085076">
    <property type="component" value="Miscellaneous, Linkage group lg01"/>
</dbReference>
<organism evidence="17 18">
    <name type="scientific">Dioscorea zingiberensis</name>
    <dbReference type="NCBI Taxonomy" id="325984"/>
    <lineage>
        <taxon>Eukaryota</taxon>
        <taxon>Viridiplantae</taxon>
        <taxon>Streptophyta</taxon>
        <taxon>Embryophyta</taxon>
        <taxon>Tracheophyta</taxon>
        <taxon>Spermatophyta</taxon>
        <taxon>Magnoliopsida</taxon>
        <taxon>Liliopsida</taxon>
        <taxon>Dioscoreales</taxon>
        <taxon>Dioscoreaceae</taxon>
        <taxon>Dioscorea</taxon>
    </lineage>
</organism>
<dbReference type="PANTHER" id="PTHR32017:SF3">
    <property type="entry name" value="SPINDLE AND KINETOCHORE-ASSOCIATED PROTEIN 2"/>
    <property type="match status" value="1"/>
</dbReference>
<proteinExistence type="inferred from homology"/>
<feature type="compositionally biased region" description="Basic and acidic residues" evidence="14">
    <location>
        <begin position="203"/>
        <end position="224"/>
    </location>
</feature>
<reference evidence="17" key="2">
    <citation type="journal article" date="2022" name="Hortic Res">
        <title>The genome of Dioscorea zingiberensis sheds light on the biosynthesis, origin and evolution of the medicinally important diosgenin saponins.</title>
        <authorList>
            <person name="Li Y."/>
            <person name="Tan C."/>
            <person name="Li Z."/>
            <person name="Guo J."/>
            <person name="Li S."/>
            <person name="Chen X."/>
            <person name="Wang C."/>
            <person name="Dai X."/>
            <person name="Yang H."/>
            <person name="Song W."/>
            <person name="Hou L."/>
            <person name="Xu J."/>
            <person name="Tong Z."/>
            <person name="Xu A."/>
            <person name="Yuan X."/>
            <person name="Wang W."/>
            <person name="Yang Q."/>
            <person name="Chen L."/>
            <person name="Sun Z."/>
            <person name="Wang K."/>
            <person name="Pan B."/>
            <person name="Chen J."/>
            <person name="Bao Y."/>
            <person name="Liu F."/>
            <person name="Qi X."/>
            <person name="Gang D.R."/>
            <person name="Wen J."/>
            <person name="Li J."/>
        </authorList>
    </citation>
    <scope>NUCLEOTIDE SEQUENCE</scope>
    <source>
        <strain evidence="17">Dzin_1.0</strain>
    </source>
</reference>
<evidence type="ECO:0000259" key="16">
    <source>
        <dbReference type="Pfam" id="PF17780"/>
    </source>
</evidence>
<dbReference type="OrthoDB" id="193920at2759"/>
<keyword evidence="18" id="KW-1185">Reference proteome</keyword>
<dbReference type="Gene3D" id="6.10.250.1380">
    <property type="match status" value="1"/>
</dbReference>
<keyword evidence="7" id="KW-0493">Microtubule</keyword>
<keyword evidence="8" id="KW-0498">Mitosis</keyword>
<dbReference type="EMBL" id="JAGGNH010000001">
    <property type="protein sequence ID" value="KAJ0984915.1"/>
    <property type="molecule type" value="Genomic_DNA"/>
</dbReference>
<evidence type="ECO:0000256" key="1">
    <source>
        <dbReference type="ARBA" id="ARBA00004186"/>
    </source>
</evidence>
<protein>
    <recommendedName>
        <fullName evidence="13">Protein FAM33A</fullName>
    </recommendedName>
</protein>
<evidence type="ECO:0000256" key="4">
    <source>
        <dbReference type="ARBA" id="ARBA00022454"/>
    </source>
</evidence>
<evidence type="ECO:0000256" key="8">
    <source>
        <dbReference type="ARBA" id="ARBA00022776"/>
    </source>
</evidence>
<evidence type="ECO:0000256" key="14">
    <source>
        <dbReference type="SAM" id="MobiDB-lite"/>
    </source>
</evidence>
<evidence type="ECO:0000256" key="6">
    <source>
        <dbReference type="ARBA" id="ARBA00022618"/>
    </source>
</evidence>
<dbReference type="GO" id="GO:0000278">
    <property type="term" value="P:mitotic cell cycle"/>
    <property type="evidence" value="ECO:0007669"/>
    <property type="project" value="TreeGrafter"/>
</dbReference>
<evidence type="ECO:0000256" key="10">
    <source>
        <dbReference type="ARBA" id="ARBA00023212"/>
    </source>
</evidence>